<dbReference type="CDD" id="cd00118">
    <property type="entry name" value="LysM"/>
    <property type="match status" value="1"/>
</dbReference>
<name>A0ABT8N859_9BACL</name>
<gene>
    <name evidence="4" type="ORF">QWY13_01125</name>
</gene>
<dbReference type="SMART" id="SM00257">
    <property type="entry name" value="LysM"/>
    <property type="match status" value="1"/>
</dbReference>
<dbReference type="PANTHER" id="PTHR34403:SF16">
    <property type="entry name" value="GLYCINE, ALANINE AND ASPARAGINE-RICH PROTEIN-LIKE"/>
    <property type="match status" value="1"/>
</dbReference>
<evidence type="ECO:0000313" key="5">
    <source>
        <dbReference type="Proteomes" id="UP001172142"/>
    </source>
</evidence>
<dbReference type="RefSeq" id="WP_301854627.1">
    <property type="nucleotide sequence ID" value="NZ_JAUJWU010000001.1"/>
</dbReference>
<evidence type="ECO:0000313" key="4">
    <source>
        <dbReference type="EMBL" id="MDN7244074.1"/>
    </source>
</evidence>
<dbReference type="InterPro" id="IPR050972">
    <property type="entry name" value="SDr-like"/>
</dbReference>
<feature type="compositionally biased region" description="Basic and acidic residues" evidence="1">
    <location>
        <begin position="106"/>
        <end position="225"/>
    </location>
</feature>
<keyword evidence="2" id="KW-0472">Membrane</keyword>
<keyword evidence="2" id="KW-0812">Transmembrane</keyword>
<keyword evidence="5" id="KW-1185">Reference proteome</keyword>
<reference evidence="4 5" key="1">
    <citation type="submission" date="2023-07" db="EMBL/GenBank/DDBJ databases">
        <title>Novel species in genus Planococcus.</title>
        <authorList>
            <person name="Ning S."/>
        </authorList>
    </citation>
    <scope>NUCLEOTIDE SEQUENCE [LARGE SCALE GENOMIC DNA]</scope>
    <source>
        <strain evidence="4 5">N017</strain>
    </source>
</reference>
<evidence type="ECO:0000259" key="3">
    <source>
        <dbReference type="PROSITE" id="PS51782"/>
    </source>
</evidence>
<organism evidence="4 5">
    <name type="scientific">Planococcus shenhongbingii</name>
    <dbReference type="NCBI Taxonomy" id="3058398"/>
    <lineage>
        <taxon>Bacteria</taxon>
        <taxon>Bacillati</taxon>
        <taxon>Bacillota</taxon>
        <taxon>Bacilli</taxon>
        <taxon>Bacillales</taxon>
        <taxon>Caryophanaceae</taxon>
        <taxon>Planococcus</taxon>
    </lineage>
</organism>
<accession>A0ABT8N859</accession>
<dbReference type="EMBL" id="JAUJWU010000001">
    <property type="protein sequence ID" value="MDN7244074.1"/>
    <property type="molecule type" value="Genomic_DNA"/>
</dbReference>
<dbReference type="InterPro" id="IPR036779">
    <property type="entry name" value="LysM_dom_sf"/>
</dbReference>
<sequence length="279" mass="30156">MGKQNYRKAIEKGRQEIPVQSIAAPSRRAQRKAVNKKPKKTKNMLLPTLFFIFMLIPVTLLIYVYFLHEPNDTLITSTVNDQVSLETTPPASETPLVPVEGEEKEEEPKALAEKEAKEAKAQKAAAEKEQAKKEAAVKEKEQAEAEAKAKAEAQAKAEAEAEAKAQTEAKAKAEAEAKAQAEAKAKAEAEAKAQAEVKAKAEAEAKRQQEQQAAQKEKEAKEKAKSSQKTHVVQSGETLYRIAVNAYGAAGANAGVEKIKQANGLTSNEISVGSTLILP</sequence>
<evidence type="ECO:0000256" key="2">
    <source>
        <dbReference type="SAM" id="Phobius"/>
    </source>
</evidence>
<comment type="caution">
    <text evidence="4">The sequence shown here is derived from an EMBL/GenBank/DDBJ whole genome shotgun (WGS) entry which is preliminary data.</text>
</comment>
<dbReference type="Gene3D" id="3.10.350.10">
    <property type="entry name" value="LysM domain"/>
    <property type="match status" value="1"/>
</dbReference>
<feature type="transmembrane region" description="Helical" evidence="2">
    <location>
        <begin position="45"/>
        <end position="66"/>
    </location>
</feature>
<keyword evidence="2" id="KW-1133">Transmembrane helix</keyword>
<feature type="region of interest" description="Disordered" evidence="1">
    <location>
        <begin position="85"/>
        <end position="235"/>
    </location>
</feature>
<proteinExistence type="predicted"/>
<dbReference type="PANTHER" id="PTHR34403">
    <property type="entry name" value="TOL-PAL SYSTEM PROTEIN TOLA"/>
    <property type="match status" value="1"/>
</dbReference>
<feature type="domain" description="LysM" evidence="3">
    <location>
        <begin position="229"/>
        <end position="278"/>
    </location>
</feature>
<dbReference type="SUPFAM" id="SSF54106">
    <property type="entry name" value="LysM domain"/>
    <property type="match status" value="1"/>
</dbReference>
<dbReference type="InterPro" id="IPR018392">
    <property type="entry name" value="LysM"/>
</dbReference>
<protein>
    <submittedName>
        <fullName evidence="4">LysM peptidoglycan-binding domain-containing protein</fullName>
    </submittedName>
</protein>
<evidence type="ECO:0000256" key="1">
    <source>
        <dbReference type="SAM" id="MobiDB-lite"/>
    </source>
</evidence>
<dbReference type="Proteomes" id="UP001172142">
    <property type="component" value="Unassembled WGS sequence"/>
</dbReference>
<dbReference type="Pfam" id="PF01476">
    <property type="entry name" value="LysM"/>
    <property type="match status" value="1"/>
</dbReference>
<dbReference type="PROSITE" id="PS51782">
    <property type="entry name" value="LYSM"/>
    <property type="match status" value="1"/>
</dbReference>